<comment type="subcellular location">
    <subcellularLocation>
        <location evidence="1">Cell membrane</location>
        <topology evidence="1">Multi-pass membrane protein</topology>
    </subcellularLocation>
</comment>
<evidence type="ECO:0000259" key="11">
    <source>
        <dbReference type="PROSITE" id="PS50929"/>
    </source>
</evidence>
<feature type="transmembrane region" description="Helical" evidence="9">
    <location>
        <begin position="140"/>
        <end position="160"/>
    </location>
</feature>
<dbReference type="GO" id="GO:0005524">
    <property type="term" value="F:ATP binding"/>
    <property type="evidence" value="ECO:0007669"/>
    <property type="project" value="UniProtKB-KW"/>
</dbReference>
<keyword evidence="13" id="KW-1185">Reference proteome</keyword>
<dbReference type="GO" id="GO:0005886">
    <property type="term" value="C:plasma membrane"/>
    <property type="evidence" value="ECO:0007669"/>
    <property type="project" value="UniProtKB-SubCell"/>
</dbReference>
<feature type="transmembrane region" description="Helical" evidence="9">
    <location>
        <begin position="221"/>
        <end position="242"/>
    </location>
</feature>
<dbReference type="SUPFAM" id="SSF52540">
    <property type="entry name" value="P-loop containing nucleoside triphosphate hydrolases"/>
    <property type="match status" value="1"/>
</dbReference>
<keyword evidence="6 12" id="KW-0067">ATP-binding</keyword>
<dbReference type="Pfam" id="PF00664">
    <property type="entry name" value="ABC_membrane"/>
    <property type="match status" value="1"/>
</dbReference>
<dbReference type="Proteomes" id="UP000675664">
    <property type="component" value="Unassembled WGS sequence"/>
</dbReference>
<dbReference type="PANTHER" id="PTHR43394:SF1">
    <property type="entry name" value="ATP-BINDING CASSETTE SUB-FAMILY B MEMBER 10, MITOCHONDRIAL"/>
    <property type="match status" value="1"/>
</dbReference>
<dbReference type="InterPro" id="IPR003593">
    <property type="entry name" value="AAA+_ATPase"/>
</dbReference>
<evidence type="ECO:0000256" key="7">
    <source>
        <dbReference type="ARBA" id="ARBA00022989"/>
    </source>
</evidence>
<feature type="transmembrane region" description="Helical" evidence="9">
    <location>
        <begin position="114"/>
        <end position="134"/>
    </location>
</feature>
<accession>A0A8J8B2U7</accession>
<evidence type="ECO:0000313" key="12">
    <source>
        <dbReference type="EMBL" id="MBR0599092.1"/>
    </source>
</evidence>
<evidence type="ECO:0000256" key="2">
    <source>
        <dbReference type="ARBA" id="ARBA00022448"/>
    </source>
</evidence>
<keyword evidence="5" id="KW-0547">Nucleotide-binding</keyword>
<dbReference type="InterPro" id="IPR003439">
    <property type="entry name" value="ABC_transporter-like_ATP-bd"/>
</dbReference>
<sequence>MVVFLLFLQAMTDLALPDYMSKIIDLGIIAGNIPYIYTKGIQMVLLAFGSVACAALVSFYASRIGAKSSRNIRNAVFEKVSEFANPEFDHFTTASLITRSTNDIQQIQMVTIMMLRMVLLAPVMGIGALLRAYYKSPSLSWTIILALALILGIMLVIFTITMPKFKLTQKLVDQLNLVMNERLSGVMVIRSFNTEEKERSRFDDVNKDLTALNLFINRTMVIMMPIMMFIMNFISIVIIWVGSKYVDLGGILVGDMLAFMQYTMQIIISFLMISMVFIMLPRALVSVQRISEVLMAEPSILDPPEKEQLGHRFSPEKKGLVEFRNVSFRYPDADDYALLNISFTAKPGETTAFIGSTGSGKTTLVNLIPRFYDATEGEVLVEGINVSEVSQNSLRDKIGYVPQKGVLFSGTIESNLRYADEDAGEEALLHAAAVAQAEDFIREKPEGMQSAISQGGTNVSGGQKQRLSIARALVKKPDIYIFDDSFSALDFKTDAALRRALKEDIGDATVLIVAQRIGTIKNADQIIVLDQGNIVGIGTHKELMSQCQVYQEIALSQLAKEELA</sequence>
<dbReference type="FunFam" id="3.40.50.300:FF:000854">
    <property type="entry name" value="Multidrug ABC transporter ATP-binding protein"/>
    <property type="match status" value="1"/>
</dbReference>
<keyword evidence="8 9" id="KW-0472">Membrane</keyword>
<evidence type="ECO:0000256" key="4">
    <source>
        <dbReference type="ARBA" id="ARBA00022692"/>
    </source>
</evidence>
<dbReference type="InterPro" id="IPR036640">
    <property type="entry name" value="ABC1_TM_sf"/>
</dbReference>
<dbReference type="Gene3D" id="3.40.50.300">
    <property type="entry name" value="P-loop containing nucleotide triphosphate hydrolases"/>
    <property type="match status" value="1"/>
</dbReference>
<dbReference type="GO" id="GO:0015421">
    <property type="term" value="F:ABC-type oligopeptide transporter activity"/>
    <property type="evidence" value="ECO:0007669"/>
    <property type="project" value="TreeGrafter"/>
</dbReference>
<dbReference type="PROSITE" id="PS00211">
    <property type="entry name" value="ABC_TRANSPORTER_1"/>
    <property type="match status" value="1"/>
</dbReference>
<dbReference type="PROSITE" id="PS50893">
    <property type="entry name" value="ABC_TRANSPORTER_2"/>
    <property type="match status" value="1"/>
</dbReference>
<dbReference type="InterPro" id="IPR027417">
    <property type="entry name" value="P-loop_NTPase"/>
</dbReference>
<reference evidence="12" key="2">
    <citation type="submission" date="2021-04" db="EMBL/GenBank/DDBJ databases">
        <authorList>
            <person name="Liu J."/>
        </authorList>
    </citation>
    <scope>NUCLEOTIDE SEQUENCE</scope>
    <source>
        <strain evidence="12">BAD-6</strain>
    </source>
</reference>
<dbReference type="Gene3D" id="1.20.1560.10">
    <property type="entry name" value="ABC transporter type 1, transmembrane domain"/>
    <property type="match status" value="1"/>
</dbReference>
<evidence type="ECO:0000256" key="6">
    <source>
        <dbReference type="ARBA" id="ARBA00022840"/>
    </source>
</evidence>
<evidence type="ECO:0000313" key="13">
    <source>
        <dbReference type="Proteomes" id="UP000675664"/>
    </source>
</evidence>
<protein>
    <submittedName>
        <fullName evidence="12">ABC transporter ATP-binding protein</fullName>
    </submittedName>
</protein>
<dbReference type="InterPro" id="IPR039421">
    <property type="entry name" value="Type_1_exporter"/>
</dbReference>
<name>A0A8J8B2U7_9FIRM</name>
<evidence type="ECO:0000256" key="5">
    <source>
        <dbReference type="ARBA" id="ARBA00022741"/>
    </source>
</evidence>
<dbReference type="GO" id="GO:0016887">
    <property type="term" value="F:ATP hydrolysis activity"/>
    <property type="evidence" value="ECO:0007669"/>
    <property type="project" value="InterPro"/>
</dbReference>
<feature type="transmembrane region" description="Helical" evidence="9">
    <location>
        <begin position="41"/>
        <end position="61"/>
    </location>
</feature>
<evidence type="ECO:0000256" key="3">
    <source>
        <dbReference type="ARBA" id="ARBA00022475"/>
    </source>
</evidence>
<gene>
    <name evidence="12" type="ORF">KCX82_14475</name>
</gene>
<feature type="domain" description="ABC transmembrane type-1" evidence="11">
    <location>
        <begin position="1"/>
        <end position="282"/>
    </location>
</feature>
<reference evidence="12" key="1">
    <citation type="submission" date="2021-04" db="EMBL/GenBank/DDBJ databases">
        <title>Sinoanaerobacter chloroacetimidivorans sp. nov., an obligate anaerobic bacterium isolated from anaerobic sludge.</title>
        <authorList>
            <person name="Bao Y."/>
        </authorList>
    </citation>
    <scope>NUCLEOTIDE SEQUENCE</scope>
    <source>
        <strain evidence="12">BAD-6</strain>
    </source>
</reference>
<dbReference type="CDD" id="cd18548">
    <property type="entry name" value="ABC_6TM_Tm287_like"/>
    <property type="match status" value="1"/>
</dbReference>
<dbReference type="InterPro" id="IPR017871">
    <property type="entry name" value="ABC_transporter-like_CS"/>
</dbReference>
<evidence type="ECO:0000256" key="8">
    <source>
        <dbReference type="ARBA" id="ARBA00023136"/>
    </source>
</evidence>
<keyword evidence="3" id="KW-1003">Cell membrane</keyword>
<dbReference type="PANTHER" id="PTHR43394">
    <property type="entry name" value="ATP-DEPENDENT PERMEASE MDL1, MITOCHONDRIAL"/>
    <property type="match status" value="1"/>
</dbReference>
<keyword evidence="2" id="KW-0813">Transport</keyword>
<feature type="transmembrane region" description="Helical" evidence="9">
    <location>
        <begin position="262"/>
        <end position="280"/>
    </location>
</feature>
<dbReference type="PROSITE" id="PS50929">
    <property type="entry name" value="ABC_TM1F"/>
    <property type="match status" value="1"/>
</dbReference>
<evidence type="ECO:0000259" key="10">
    <source>
        <dbReference type="PROSITE" id="PS50893"/>
    </source>
</evidence>
<feature type="domain" description="ABC transporter" evidence="10">
    <location>
        <begin position="321"/>
        <end position="556"/>
    </location>
</feature>
<dbReference type="EMBL" id="JAGSND010000010">
    <property type="protein sequence ID" value="MBR0599092.1"/>
    <property type="molecule type" value="Genomic_DNA"/>
</dbReference>
<dbReference type="SUPFAM" id="SSF90123">
    <property type="entry name" value="ABC transporter transmembrane region"/>
    <property type="match status" value="1"/>
</dbReference>
<keyword evidence="4 9" id="KW-0812">Transmembrane</keyword>
<dbReference type="Pfam" id="PF00005">
    <property type="entry name" value="ABC_tran"/>
    <property type="match status" value="1"/>
</dbReference>
<dbReference type="SMART" id="SM00382">
    <property type="entry name" value="AAA"/>
    <property type="match status" value="1"/>
</dbReference>
<proteinExistence type="predicted"/>
<evidence type="ECO:0000256" key="9">
    <source>
        <dbReference type="SAM" id="Phobius"/>
    </source>
</evidence>
<organism evidence="12 13">
    <name type="scientific">Sinanaerobacter chloroacetimidivorans</name>
    <dbReference type="NCBI Taxonomy" id="2818044"/>
    <lineage>
        <taxon>Bacteria</taxon>
        <taxon>Bacillati</taxon>
        <taxon>Bacillota</taxon>
        <taxon>Clostridia</taxon>
        <taxon>Peptostreptococcales</taxon>
        <taxon>Anaerovoracaceae</taxon>
        <taxon>Sinanaerobacter</taxon>
    </lineage>
</organism>
<comment type="caution">
    <text evidence="12">The sequence shown here is derived from an EMBL/GenBank/DDBJ whole genome shotgun (WGS) entry which is preliminary data.</text>
</comment>
<keyword evidence="7 9" id="KW-1133">Transmembrane helix</keyword>
<dbReference type="AlphaFoldDB" id="A0A8J8B2U7"/>
<dbReference type="InterPro" id="IPR011527">
    <property type="entry name" value="ABC1_TM_dom"/>
</dbReference>
<evidence type="ECO:0000256" key="1">
    <source>
        <dbReference type="ARBA" id="ARBA00004651"/>
    </source>
</evidence>